<sequence>MPPKKSTTQKKRTTTNDTNSDEDKHVVLKDVSSHLHLIINYKNIVKGQTGKIDMGKEVTYIGLNRTRGRGIVLGIGTEEDCNNLLRVLEANNVSKSGDDAEPALVIDESQGDSDEECGSEEFEVQEIDETDDINKTTRPHSSTRDTDNSSLNKSSSKNNKRPLSSTNKSSDNDENLSPTKRSKSDDDDGTYAYLRGRVATLTAENKKLKDKIIEMETSWMRKLIQFTYTFEDLLFIVDIAVILIMIDFLFLARPDPGTIEYFSTVVEICTGGRNDNDRKADKLEQIMSVLAVTEDELENQLDKKSVRNTCRKIVRLLFSTQLKDPDISFNELNKKYKTKIAAIRDYGRLMLPIEGSQFTDGELNNAMASDFYQRDRNLRLSGGYELAKQLNKSPPVNSSSAPPSPMSISEQDVSAQDVPTQDKTSSSSQDRTRIISPLDVACAIILFKRRHQLSISCINHLLTLLPYISQSSVPKSWYLLKKLLTENTLLSTPCVTFVCPTCSGPVSRGSSCGKIMRNICDGAIHRHLQDLSLQPFITLTLNIDGIQPNRGSNKSIWPVLLVVNEIPLRRRFSPENLILAGVWPGPSKPSRAEVSLLLKPLVSELTRLEQGEKFFIPSHASVSSKDEIISIRIFLIGACCDKPAQALVQNIPEPIAAFGCGRCEVEGRVISTDNKNKNGFVRSFAVELDVLNKIQQRSNIRYDILLKSKHDLDDRRAQLPIKKQKKQQKIDEQKTRGILGELLNRTFANFKKRMLSLWLSPKHSKELWNVHDHLQELSEQFKKVRLPSTTTRLPRPLTHYAKFKASELRVLLLFGYIIFGNTLSKKYYEHLLQLVCLLHLAENRRIVNDNFAIMQKLGDNFVAAFHQLYRKRHCVQVVHSISHIAATVGDFGPLTDYSTFNFEDQLVIDDIVGKNRRKVLKTVHFSTFPPA</sequence>
<evidence type="ECO:0000256" key="1">
    <source>
        <dbReference type="SAM" id="MobiDB-lite"/>
    </source>
</evidence>
<accession>A0A819QR97</accession>
<organism evidence="3 4">
    <name type="scientific">Adineta steineri</name>
    <dbReference type="NCBI Taxonomy" id="433720"/>
    <lineage>
        <taxon>Eukaryota</taxon>
        <taxon>Metazoa</taxon>
        <taxon>Spiralia</taxon>
        <taxon>Gnathifera</taxon>
        <taxon>Rotifera</taxon>
        <taxon>Eurotatoria</taxon>
        <taxon>Bdelloidea</taxon>
        <taxon>Adinetida</taxon>
        <taxon>Adinetidae</taxon>
        <taxon>Adineta</taxon>
    </lineage>
</organism>
<dbReference type="InterPro" id="IPR004242">
    <property type="entry name" value="Transposase_21"/>
</dbReference>
<keyword evidence="2" id="KW-0812">Transmembrane</keyword>
<proteinExistence type="predicted"/>
<evidence type="ECO:0000313" key="3">
    <source>
        <dbReference type="EMBL" id="CAF4033607.1"/>
    </source>
</evidence>
<evidence type="ECO:0000256" key="2">
    <source>
        <dbReference type="SAM" id="Phobius"/>
    </source>
</evidence>
<feature type="transmembrane region" description="Helical" evidence="2">
    <location>
        <begin position="230"/>
        <end position="252"/>
    </location>
</feature>
<feature type="region of interest" description="Disordered" evidence="1">
    <location>
        <begin position="108"/>
        <end position="188"/>
    </location>
</feature>
<feature type="compositionally biased region" description="Low complexity" evidence="1">
    <location>
        <begin position="148"/>
        <end position="165"/>
    </location>
</feature>
<keyword evidence="2" id="KW-1133">Transmembrane helix</keyword>
<gene>
    <name evidence="3" type="ORF">OXD698_LOCUS31457</name>
</gene>
<feature type="compositionally biased region" description="Acidic residues" evidence="1">
    <location>
        <begin position="109"/>
        <end position="131"/>
    </location>
</feature>
<keyword evidence="2" id="KW-0472">Membrane</keyword>
<dbReference type="Proteomes" id="UP000663844">
    <property type="component" value="Unassembled WGS sequence"/>
</dbReference>
<name>A0A819QR97_9BILA</name>
<reference evidence="3" key="1">
    <citation type="submission" date="2021-02" db="EMBL/GenBank/DDBJ databases">
        <authorList>
            <person name="Nowell W R."/>
        </authorList>
    </citation>
    <scope>NUCLEOTIDE SEQUENCE</scope>
</reference>
<feature type="region of interest" description="Disordered" evidence="1">
    <location>
        <begin position="1"/>
        <end position="22"/>
    </location>
</feature>
<comment type="caution">
    <text evidence="3">The sequence shown here is derived from an EMBL/GenBank/DDBJ whole genome shotgun (WGS) entry which is preliminary data.</text>
</comment>
<dbReference type="AlphaFoldDB" id="A0A819QR97"/>
<feature type="compositionally biased region" description="Low complexity" evidence="1">
    <location>
        <begin position="393"/>
        <end position="409"/>
    </location>
</feature>
<dbReference type="Pfam" id="PF02992">
    <property type="entry name" value="Transposase_21"/>
    <property type="match status" value="1"/>
</dbReference>
<dbReference type="EMBL" id="CAJOAZ010003892">
    <property type="protein sequence ID" value="CAF4033607.1"/>
    <property type="molecule type" value="Genomic_DNA"/>
</dbReference>
<feature type="compositionally biased region" description="Polar residues" evidence="1">
    <location>
        <begin position="410"/>
        <end position="429"/>
    </location>
</feature>
<evidence type="ECO:0000313" key="4">
    <source>
        <dbReference type="Proteomes" id="UP000663844"/>
    </source>
</evidence>
<feature type="region of interest" description="Disordered" evidence="1">
    <location>
        <begin position="390"/>
        <end position="430"/>
    </location>
</feature>
<protein>
    <submittedName>
        <fullName evidence="3">Uncharacterized protein</fullName>
    </submittedName>
</protein>
<dbReference type="PANTHER" id="PTHR46579:SF1">
    <property type="entry name" value="F5_8 TYPE C DOMAIN-CONTAINING PROTEIN"/>
    <property type="match status" value="1"/>
</dbReference>
<dbReference type="PANTHER" id="PTHR46579">
    <property type="entry name" value="F5/8 TYPE C DOMAIN-CONTAINING PROTEIN-RELATED"/>
    <property type="match status" value="1"/>
</dbReference>